<accession>A0A9X3BZM1</accession>
<name>A0A9X3BZM1_9FLAO</name>
<dbReference type="AlphaFoldDB" id="A0A9X3BZM1"/>
<keyword evidence="2" id="KW-1185">Reference proteome</keyword>
<organism evidence="1 2">
    <name type="scientific">Flavobacterium shii</name>
    <dbReference type="NCBI Taxonomy" id="2987687"/>
    <lineage>
        <taxon>Bacteria</taxon>
        <taxon>Pseudomonadati</taxon>
        <taxon>Bacteroidota</taxon>
        <taxon>Flavobacteriia</taxon>
        <taxon>Flavobacteriales</taxon>
        <taxon>Flavobacteriaceae</taxon>
        <taxon>Flavobacterium</taxon>
    </lineage>
</organism>
<dbReference type="Proteomes" id="UP001151079">
    <property type="component" value="Unassembled WGS sequence"/>
</dbReference>
<dbReference type="CDD" id="cd22641">
    <property type="entry name" value="C24-like"/>
    <property type="match status" value="1"/>
</dbReference>
<proteinExistence type="predicted"/>
<protein>
    <recommendedName>
        <fullName evidence="3">Microcystin-dependent protein</fullName>
    </recommendedName>
</protein>
<comment type="caution">
    <text evidence="1">The sequence shown here is derived from an EMBL/GenBank/DDBJ whole genome shotgun (WGS) entry which is preliminary data.</text>
</comment>
<sequence>MNKSIFNQILGYPLTTERLQELQTTFEIFNAFGSLAGNFTIIEGCNLVGTTVQNGCIFLNGELLEFKKADVTPTSAVIIVETAVIRPFQTGLPKQIYTKRHATFGTADISYPWTSFKRPMETKEIQEALDRKQDKTSSGDLLARIEILEKKNAIFQVGGGMLLWNKPANQIPLGWREVINWEGRIPVGFDPKDIDFNYVGKVGGLKNKRLSKEEMPAHKHSIPGDFDENDDDGKYAINGGEFNVRTSYTDIAGGPPGSTTEGPGQAFSLMNPFRVVIFIEYIG</sequence>
<reference evidence="1" key="1">
    <citation type="submission" date="2022-10" db="EMBL/GenBank/DDBJ databases">
        <title>Two novel species of Flavobacterium.</title>
        <authorList>
            <person name="Liu Q."/>
            <person name="Xin Y.-H."/>
        </authorList>
    </citation>
    <scope>NUCLEOTIDE SEQUENCE</scope>
    <source>
        <strain evidence="1">LS1R49</strain>
    </source>
</reference>
<gene>
    <name evidence="1" type="ORF">OIU83_17855</name>
</gene>
<evidence type="ECO:0000313" key="2">
    <source>
        <dbReference type="Proteomes" id="UP001151079"/>
    </source>
</evidence>
<evidence type="ECO:0008006" key="3">
    <source>
        <dbReference type="Google" id="ProtNLM"/>
    </source>
</evidence>
<evidence type="ECO:0000313" key="1">
    <source>
        <dbReference type="EMBL" id="MCV9929531.1"/>
    </source>
</evidence>
<dbReference type="EMBL" id="JAOZEW010000020">
    <property type="protein sequence ID" value="MCV9929531.1"/>
    <property type="molecule type" value="Genomic_DNA"/>
</dbReference>
<dbReference type="RefSeq" id="WP_264207617.1">
    <property type="nucleotide sequence ID" value="NZ_JAOZEW010000020.1"/>
</dbReference>